<reference evidence="1 2" key="1">
    <citation type="submission" date="2023-12" db="EMBL/GenBank/DDBJ databases">
        <title>Baltic Sea Cyanobacteria.</title>
        <authorList>
            <person name="Delbaje E."/>
            <person name="Fewer D.P."/>
            <person name="Shishido T.K."/>
        </authorList>
    </citation>
    <scope>NUCLEOTIDE SEQUENCE [LARGE SCALE GENOMIC DNA]</scope>
    <source>
        <strain evidence="1 2">UHCC 0060</strain>
    </source>
</reference>
<dbReference type="SUPFAM" id="SSF52833">
    <property type="entry name" value="Thioredoxin-like"/>
    <property type="match status" value="1"/>
</dbReference>
<dbReference type="Gene3D" id="3.40.30.10">
    <property type="entry name" value="Glutaredoxin"/>
    <property type="match status" value="1"/>
</dbReference>
<dbReference type="EMBL" id="JAYGHK010000044">
    <property type="protein sequence ID" value="MEA5609215.1"/>
    <property type="molecule type" value="Genomic_DNA"/>
</dbReference>
<comment type="caution">
    <text evidence="1">The sequence shown here is derived from an EMBL/GenBank/DDBJ whole genome shotgun (WGS) entry which is preliminary data.</text>
</comment>
<accession>A0ABU5USD5</accession>
<dbReference type="Proteomes" id="UP001303285">
    <property type="component" value="Unassembled WGS sequence"/>
</dbReference>
<keyword evidence="2" id="KW-1185">Reference proteome</keyword>
<name>A0ABU5USD5_NODSP</name>
<gene>
    <name evidence="1" type="ORF">VB695_14270</name>
</gene>
<dbReference type="GeneID" id="78017168"/>
<dbReference type="Pfam" id="PF01257">
    <property type="entry name" value="2Fe-2S_thioredx"/>
    <property type="match status" value="1"/>
</dbReference>
<dbReference type="CDD" id="cd02980">
    <property type="entry name" value="TRX_Fd_family"/>
    <property type="match status" value="1"/>
</dbReference>
<dbReference type="RefSeq" id="WP_006194813.1">
    <property type="nucleotide sequence ID" value="NZ_JAYGHK010000044.1"/>
</dbReference>
<evidence type="ECO:0000313" key="2">
    <source>
        <dbReference type="Proteomes" id="UP001303285"/>
    </source>
</evidence>
<dbReference type="PANTHER" id="PTHR47682:SF1">
    <property type="entry name" value="TETRATRICOPEPTIDE REPEAT (TPR)-CONTAINING PROTEIN"/>
    <property type="match status" value="1"/>
</dbReference>
<dbReference type="InterPro" id="IPR036249">
    <property type="entry name" value="Thioredoxin-like_sf"/>
</dbReference>
<sequence>MSNISQSSKSPQADPNSAARCVRVCQNRTCKKQGAAKVLAAFATFLVPDVTVTASGCLGQCGNGPMVLVLPDMVWYSGVRPDEVPLVVEQHLLGGQCVKKMLYYRFHTEE</sequence>
<evidence type="ECO:0000313" key="1">
    <source>
        <dbReference type="EMBL" id="MEA5609215.1"/>
    </source>
</evidence>
<proteinExistence type="predicted"/>
<organism evidence="1 2">
    <name type="scientific">Nodularia spumigena UHCC 0060</name>
    <dbReference type="NCBI Taxonomy" id="3110300"/>
    <lineage>
        <taxon>Bacteria</taxon>
        <taxon>Bacillati</taxon>
        <taxon>Cyanobacteriota</taxon>
        <taxon>Cyanophyceae</taxon>
        <taxon>Nostocales</taxon>
        <taxon>Nodulariaceae</taxon>
        <taxon>Nodularia</taxon>
    </lineage>
</organism>
<dbReference type="PANTHER" id="PTHR47682">
    <property type="entry name" value="TETRATRICOPEPTIDE REPEAT (TPR)-CONTAINING PROTEIN"/>
    <property type="match status" value="1"/>
</dbReference>
<protein>
    <submittedName>
        <fullName evidence="1">(2Fe-2S) ferredoxin domain-containing protein</fullName>
    </submittedName>
</protein>